<reference evidence="1 2" key="1">
    <citation type="journal article" date="2019" name="Emerg. Microbes Infect.">
        <title>Comprehensive subspecies identification of 175 nontuberculous mycobacteria species based on 7547 genomic profiles.</title>
        <authorList>
            <person name="Matsumoto Y."/>
            <person name="Kinjo T."/>
            <person name="Motooka D."/>
            <person name="Nabeya D."/>
            <person name="Jung N."/>
            <person name="Uechi K."/>
            <person name="Horii T."/>
            <person name="Iida T."/>
            <person name="Fujita J."/>
            <person name="Nakamura S."/>
        </authorList>
    </citation>
    <scope>NUCLEOTIDE SEQUENCE [LARGE SCALE GENOMIC DNA]</scope>
    <source>
        <strain evidence="1 2">JCM 6396</strain>
    </source>
</reference>
<evidence type="ECO:0000313" key="2">
    <source>
        <dbReference type="Proteomes" id="UP000467006"/>
    </source>
</evidence>
<dbReference type="PANTHER" id="PTHR48079:SF6">
    <property type="entry name" value="NAD(P)-BINDING DOMAIN-CONTAINING PROTEIN-RELATED"/>
    <property type="match status" value="1"/>
</dbReference>
<dbReference type="RefSeq" id="WP_098000435.1">
    <property type="nucleotide sequence ID" value="NZ_AP022563.1"/>
</dbReference>
<dbReference type="InterPro" id="IPR036291">
    <property type="entry name" value="NAD(P)-bd_dom_sf"/>
</dbReference>
<dbReference type="GO" id="GO:0005737">
    <property type="term" value="C:cytoplasm"/>
    <property type="evidence" value="ECO:0007669"/>
    <property type="project" value="TreeGrafter"/>
</dbReference>
<dbReference type="OrthoDB" id="3338687at2"/>
<sequence>MRIVVTGASGNVGTALLRRLTRLGVHDVVGVVRRPPRPVGVYEHVRWHSIDLAADDAAAQLRPVFDGADAVVHLAWGFQPTRNVDYLHRVGVGGTTAVLDAADATSVGQLLHMSSVGTYAAGRYGQRIDESWPTSGIPSSPYSRHKSEAEAVLDEYESDRGEGGVPIARMRPGFIVQRAAASGLMRYALPGFLPTLAVPLLPVLPVDRALCIPLVHADDVAAAVLSAVERKATGAFNLAADPPLTRDGVAKVMHAKPIHIPSGLLGTLVDLSWRTRVQPIDRGWLDMAFTVPLLNCARARAELDWRPQWSSMAALSDVLTGVAQQAYAESPPLRRRSMLEQLRRDLTDGQLTTRHLP</sequence>
<dbReference type="InterPro" id="IPR001509">
    <property type="entry name" value="Epimerase_deHydtase"/>
</dbReference>
<dbReference type="Gene3D" id="3.40.50.720">
    <property type="entry name" value="NAD(P)-binding Rossmann-like Domain"/>
    <property type="match status" value="1"/>
</dbReference>
<evidence type="ECO:0000313" key="1">
    <source>
        <dbReference type="EMBL" id="BBX19162.1"/>
    </source>
</evidence>
<dbReference type="SUPFAM" id="SSF51735">
    <property type="entry name" value="NAD(P)-binding Rossmann-fold domains"/>
    <property type="match status" value="1"/>
</dbReference>
<dbReference type="EMBL" id="AP022563">
    <property type="protein sequence ID" value="BBX19162.1"/>
    <property type="molecule type" value="Genomic_DNA"/>
</dbReference>
<protein>
    <submittedName>
        <fullName evidence="1">NAD-dependent epimerase</fullName>
    </submittedName>
</protein>
<dbReference type="InterPro" id="IPR051783">
    <property type="entry name" value="NAD(P)-dependent_oxidoreduct"/>
</dbReference>
<proteinExistence type="predicted"/>
<dbReference type="Proteomes" id="UP000467006">
    <property type="component" value="Chromosome"/>
</dbReference>
<dbReference type="Pfam" id="PF01370">
    <property type="entry name" value="Epimerase"/>
    <property type="match status" value="1"/>
</dbReference>
<gene>
    <name evidence="1" type="ORF">MDUV_40220</name>
</gene>
<dbReference type="GO" id="GO:0004029">
    <property type="term" value="F:aldehyde dehydrogenase (NAD+) activity"/>
    <property type="evidence" value="ECO:0007669"/>
    <property type="project" value="TreeGrafter"/>
</dbReference>
<dbReference type="AlphaFoldDB" id="A0A7I7K6X1"/>
<name>A0A7I7K6X1_9MYCO</name>
<keyword evidence="2" id="KW-1185">Reference proteome</keyword>
<dbReference type="PANTHER" id="PTHR48079">
    <property type="entry name" value="PROTEIN YEEZ"/>
    <property type="match status" value="1"/>
</dbReference>
<accession>A0A7I7K6X1</accession>
<dbReference type="KEGG" id="mdu:MDUV_40220"/>
<organism evidence="1 2">
    <name type="scientific">Mycolicibacterium duvalii</name>
    <dbReference type="NCBI Taxonomy" id="39688"/>
    <lineage>
        <taxon>Bacteria</taxon>
        <taxon>Bacillati</taxon>
        <taxon>Actinomycetota</taxon>
        <taxon>Actinomycetes</taxon>
        <taxon>Mycobacteriales</taxon>
        <taxon>Mycobacteriaceae</taxon>
        <taxon>Mycolicibacterium</taxon>
    </lineage>
</organism>